<accession>A0ABS8VHP7</accession>
<comment type="caution">
    <text evidence="1">The sequence shown here is derived from an EMBL/GenBank/DDBJ whole genome shotgun (WGS) entry which is preliminary data.</text>
</comment>
<dbReference type="GO" id="GO:0008233">
    <property type="term" value="F:peptidase activity"/>
    <property type="evidence" value="ECO:0007669"/>
    <property type="project" value="UniProtKB-KW"/>
</dbReference>
<dbReference type="GO" id="GO:0006508">
    <property type="term" value="P:proteolysis"/>
    <property type="evidence" value="ECO:0007669"/>
    <property type="project" value="UniProtKB-KW"/>
</dbReference>
<keyword evidence="2" id="KW-1185">Reference proteome</keyword>
<protein>
    <submittedName>
        <fullName evidence="1">Serine protease</fullName>
    </submittedName>
</protein>
<reference evidence="1 2" key="1">
    <citation type="journal article" date="2021" name="BMC Genomics">
        <title>Datura genome reveals duplications of psychoactive alkaloid biosynthetic genes and high mutation rate following tissue culture.</title>
        <authorList>
            <person name="Rajewski A."/>
            <person name="Carter-House D."/>
            <person name="Stajich J."/>
            <person name="Litt A."/>
        </authorList>
    </citation>
    <scope>NUCLEOTIDE SEQUENCE [LARGE SCALE GENOMIC DNA]</scope>
    <source>
        <strain evidence="1">AR-01</strain>
    </source>
</reference>
<dbReference type="Proteomes" id="UP000823775">
    <property type="component" value="Unassembled WGS sequence"/>
</dbReference>
<gene>
    <name evidence="1" type="primary">DEG7_8</name>
    <name evidence="1" type="ORF">HAX54_034547</name>
</gene>
<dbReference type="PANTHER" id="PTHR46366">
    <property type="entry name" value="PRO-APOPTOTIC SERINE PROTEASE NMA111"/>
    <property type="match status" value="1"/>
</dbReference>
<dbReference type="PANTHER" id="PTHR46366:SF7">
    <property type="entry name" value="PROTEASE DO-LIKE 7"/>
    <property type="match status" value="1"/>
</dbReference>
<organism evidence="1 2">
    <name type="scientific">Datura stramonium</name>
    <name type="common">Jimsonweed</name>
    <name type="synonym">Common thornapple</name>
    <dbReference type="NCBI Taxonomy" id="4076"/>
    <lineage>
        <taxon>Eukaryota</taxon>
        <taxon>Viridiplantae</taxon>
        <taxon>Streptophyta</taxon>
        <taxon>Embryophyta</taxon>
        <taxon>Tracheophyta</taxon>
        <taxon>Spermatophyta</taxon>
        <taxon>Magnoliopsida</taxon>
        <taxon>eudicotyledons</taxon>
        <taxon>Gunneridae</taxon>
        <taxon>Pentapetalae</taxon>
        <taxon>asterids</taxon>
        <taxon>lamiids</taxon>
        <taxon>Solanales</taxon>
        <taxon>Solanaceae</taxon>
        <taxon>Solanoideae</taxon>
        <taxon>Datureae</taxon>
        <taxon>Datura</taxon>
    </lineage>
</organism>
<sequence>MIGKPSISKQLESVSADHNRMDSQIWLASKDNKFSSKSCVEVHDFGFFRYDPAAVQFLSYEEIPLAPDAASVGVEIRVVGNDSGEKVWPWI</sequence>
<name>A0ABS8VHP7_DATST</name>
<evidence type="ECO:0000313" key="1">
    <source>
        <dbReference type="EMBL" id="MCD9645549.1"/>
    </source>
</evidence>
<keyword evidence="1" id="KW-0645">Protease</keyword>
<evidence type="ECO:0000313" key="2">
    <source>
        <dbReference type="Proteomes" id="UP000823775"/>
    </source>
</evidence>
<dbReference type="EMBL" id="JACEIK010004466">
    <property type="protein sequence ID" value="MCD9645549.1"/>
    <property type="molecule type" value="Genomic_DNA"/>
</dbReference>
<proteinExistence type="predicted"/>
<keyword evidence="1" id="KW-0378">Hydrolase</keyword>